<dbReference type="Gene3D" id="3.30.190.20">
    <property type="match status" value="1"/>
</dbReference>
<feature type="compositionally biased region" description="Polar residues" evidence="1">
    <location>
        <begin position="349"/>
        <end position="359"/>
    </location>
</feature>
<dbReference type="InParanoid" id="A0A2N3N4J2"/>
<dbReference type="Proteomes" id="UP000233524">
    <property type="component" value="Unassembled WGS sequence"/>
</dbReference>
<accession>A0A2N3N4J2</accession>
<protein>
    <recommendedName>
        <fullName evidence="4">Ribosomal protein L1</fullName>
    </recommendedName>
</protein>
<dbReference type="InterPro" id="IPR023674">
    <property type="entry name" value="Ribosomal_uL1-like"/>
</dbReference>
<comment type="caution">
    <text evidence="2">The sequence shown here is derived from an EMBL/GenBank/DDBJ whole genome shotgun (WGS) entry which is preliminary data.</text>
</comment>
<name>A0A2N3N4J2_9PEZI</name>
<dbReference type="SUPFAM" id="SSF56808">
    <property type="entry name" value="Ribosomal protein L1"/>
    <property type="match status" value="1"/>
</dbReference>
<dbReference type="AlphaFoldDB" id="A0A2N3N4J2"/>
<evidence type="ECO:0000313" key="3">
    <source>
        <dbReference type="Proteomes" id="UP000233524"/>
    </source>
</evidence>
<keyword evidence="3" id="KW-1185">Reference proteome</keyword>
<proteinExistence type="predicted"/>
<evidence type="ECO:0008006" key="4">
    <source>
        <dbReference type="Google" id="ProtNLM"/>
    </source>
</evidence>
<feature type="compositionally biased region" description="Basic residues" evidence="1">
    <location>
        <begin position="194"/>
        <end position="203"/>
    </location>
</feature>
<dbReference type="OrthoDB" id="10251727at2759"/>
<dbReference type="STRING" id="41688.A0A2N3N4J2"/>
<feature type="compositionally biased region" description="Basic and acidic residues" evidence="1">
    <location>
        <begin position="327"/>
        <end position="337"/>
    </location>
</feature>
<reference evidence="2 3" key="1">
    <citation type="journal article" date="2017" name="G3 (Bethesda)">
        <title>First Draft Genome Sequence of the Pathogenic Fungus Lomentospora prolificans (Formerly Scedosporium prolificans).</title>
        <authorList>
            <person name="Luo R."/>
            <person name="Zimin A."/>
            <person name="Workman R."/>
            <person name="Fan Y."/>
            <person name="Pertea G."/>
            <person name="Grossman N."/>
            <person name="Wear M.P."/>
            <person name="Jia B."/>
            <person name="Miller H."/>
            <person name="Casadevall A."/>
            <person name="Timp W."/>
            <person name="Zhang S.X."/>
            <person name="Salzberg S.L."/>
        </authorList>
    </citation>
    <scope>NUCLEOTIDE SEQUENCE [LARGE SCALE GENOMIC DNA]</scope>
    <source>
        <strain evidence="2 3">JHH-5317</strain>
    </source>
</reference>
<dbReference type="Gene3D" id="3.40.50.790">
    <property type="match status" value="1"/>
</dbReference>
<gene>
    <name evidence="2" type="ORF">jhhlp_005951</name>
</gene>
<dbReference type="VEuPathDB" id="FungiDB:jhhlp_005951"/>
<dbReference type="InterPro" id="IPR016095">
    <property type="entry name" value="Ribosomal_uL1_3-a/b-sand"/>
</dbReference>
<dbReference type="InterPro" id="IPR028364">
    <property type="entry name" value="Ribosomal_uL1/biogenesis"/>
</dbReference>
<dbReference type="CDD" id="cd00403">
    <property type="entry name" value="Ribosomal_L1"/>
    <property type="match status" value="1"/>
</dbReference>
<dbReference type="Pfam" id="PF00687">
    <property type="entry name" value="Ribosomal_L1"/>
    <property type="match status" value="1"/>
</dbReference>
<feature type="region of interest" description="Disordered" evidence="1">
    <location>
        <begin position="315"/>
        <end position="376"/>
    </location>
</feature>
<sequence length="376" mass="41805">MAPSKQVVAAPQGDAHIDPDQTLKASKALLAHIKKASKQKSESTGKKNILDEIEEDGSLTLAETPVWMTLTTKRHIVDTNRLKPAKIPLPHPLHTNVHESICLITADPQRAYKNIVASDEFPAELRARIGRVIGYTKLRAKYRQYEAQRQLFGEHDIFLGDDRIINRLPQALGKTFYKTTSKRPIPVVLQQSRPKAKGKRASRQKGEEEINAASPKEIAAEIEKAINSALVALTPSTNTAIKVGYASWEPEQIAENIQAVATALVEKHVPKKWNNVKSIFVKGSETTALPIWQTEELWLDGKDVIADSDAKTLEQPEKANVGKKRKSLEGNKEEKKGPLSKKQKLPASNDVTLQKQIAETKTRLRKQKEKAKAALD</sequence>
<evidence type="ECO:0000313" key="2">
    <source>
        <dbReference type="EMBL" id="PKS07349.1"/>
    </source>
</evidence>
<dbReference type="FunCoup" id="A0A2N3N4J2">
    <property type="interactions" value="314"/>
</dbReference>
<dbReference type="EMBL" id="NLAX01000701">
    <property type="protein sequence ID" value="PKS07349.1"/>
    <property type="molecule type" value="Genomic_DNA"/>
</dbReference>
<organism evidence="2 3">
    <name type="scientific">Lomentospora prolificans</name>
    <dbReference type="NCBI Taxonomy" id="41688"/>
    <lineage>
        <taxon>Eukaryota</taxon>
        <taxon>Fungi</taxon>
        <taxon>Dikarya</taxon>
        <taxon>Ascomycota</taxon>
        <taxon>Pezizomycotina</taxon>
        <taxon>Sordariomycetes</taxon>
        <taxon>Hypocreomycetidae</taxon>
        <taxon>Microascales</taxon>
        <taxon>Microascaceae</taxon>
        <taxon>Lomentospora</taxon>
    </lineage>
</organism>
<feature type="region of interest" description="Disordered" evidence="1">
    <location>
        <begin position="191"/>
        <end position="212"/>
    </location>
</feature>
<evidence type="ECO:0000256" key="1">
    <source>
        <dbReference type="SAM" id="MobiDB-lite"/>
    </source>
</evidence>